<evidence type="ECO:0000313" key="2">
    <source>
        <dbReference type="Proteomes" id="UP000186666"/>
    </source>
</evidence>
<proteinExistence type="predicted"/>
<sequence length="382" mass="45200">MINVYEDQLNINQYVNNVLKQFFEMFIEFANNLEFEDIYAEAFPQHLRRDPEFCLERLEQLNGYILDDFFHNILPLDEYIIYHVLVFMDEATDLEEEIDIFTHEKDAFLAKNKKYLSEEQNDLINGLDNINDIIGFIFDDVDFLDVGLLFQHYVNNPVNFEKFFHVNLDFYVELMPNDIREKYSEIKNKVEDKSVDKISSNLEYANFDSKEEFIEVIRGTMNKFSFYVKHKKLYKLINGSEKSLSEKEFQILCGFYLEIYLKGFDLDISPEVDTGRGSLDFKISCGKKYKAVIEFKMDTNSNLNKGIEYQLPLYQHVTEVDYGVYAIVCIEDNSYNKNDYFREKATEISNKYGVLIEYFCIDARKNKESASKIKSDDEMLID</sequence>
<comment type="caution">
    <text evidence="1">The sequence shown here is derived from an EMBL/GenBank/DDBJ whole genome shotgun (WGS) entry which is preliminary data.</text>
</comment>
<organism evidence="1 2">
    <name type="scientific">Paenibacillus macquariensis</name>
    <dbReference type="NCBI Taxonomy" id="948756"/>
    <lineage>
        <taxon>Bacteria</taxon>
        <taxon>Bacillati</taxon>
        <taxon>Bacillota</taxon>
        <taxon>Bacilli</taxon>
        <taxon>Bacillales</taxon>
        <taxon>Paenibacillaceae</taxon>
        <taxon>Paenibacillus</taxon>
    </lineage>
</organism>
<gene>
    <name evidence="1" type="ORF">SAMN05421578_13111</name>
</gene>
<dbReference type="RefSeq" id="WP_068586224.1">
    <property type="nucleotide sequence ID" value="NZ_FTNK01000031.1"/>
</dbReference>
<reference evidence="1 2" key="1">
    <citation type="submission" date="2017-01" db="EMBL/GenBank/DDBJ databases">
        <authorList>
            <person name="Varghese N."/>
            <person name="Submissions S."/>
        </authorList>
    </citation>
    <scope>NUCLEOTIDE SEQUENCE [LARGE SCALE GENOMIC DNA]</scope>
    <source>
        <strain evidence="1 2">ATCC 23464</strain>
    </source>
</reference>
<keyword evidence="2" id="KW-1185">Reference proteome</keyword>
<accession>A0ABY1KDT8</accession>
<protein>
    <recommendedName>
        <fullName evidence="3">Protein NO VEIN C-terminal domain-containing protein</fullName>
    </recommendedName>
</protein>
<evidence type="ECO:0000313" key="1">
    <source>
        <dbReference type="EMBL" id="SIR67500.1"/>
    </source>
</evidence>
<dbReference type="EMBL" id="FTNK01000031">
    <property type="protein sequence ID" value="SIR67500.1"/>
    <property type="molecule type" value="Genomic_DNA"/>
</dbReference>
<name>A0ABY1KDT8_9BACL</name>
<dbReference type="Proteomes" id="UP000186666">
    <property type="component" value="Unassembled WGS sequence"/>
</dbReference>
<evidence type="ECO:0008006" key="3">
    <source>
        <dbReference type="Google" id="ProtNLM"/>
    </source>
</evidence>